<feature type="compositionally biased region" description="Polar residues" evidence="8">
    <location>
        <begin position="148"/>
        <end position="172"/>
    </location>
</feature>
<feature type="region of interest" description="Disordered" evidence="8">
    <location>
        <begin position="1"/>
        <end position="77"/>
    </location>
</feature>
<evidence type="ECO:0000259" key="9">
    <source>
        <dbReference type="PROSITE" id="PS50048"/>
    </source>
</evidence>
<dbReference type="PROSITE" id="PS50048">
    <property type="entry name" value="ZN2_CY6_FUNGAL_2"/>
    <property type="match status" value="1"/>
</dbReference>
<gene>
    <name evidence="10" type="ORF">BO97DRAFT_382240</name>
</gene>
<evidence type="ECO:0000256" key="5">
    <source>
        <dbReference type="ARBA" id="ARBA00023163"/>
    </source>
</evidence>
<feature type="region of interest" description="Disordered" evidence="8">
    <location>
        <begin position="250"/>
        <end position="270"/>
    </location>
</feature>
<sequence>MQSLVLPPSSYIPTEFGHPRFNQAQERLSFSLPRSTNARRYTPRDLPPPRSMSGPVPAEDSLEASGNARRSGHPELFQPVSTATITVSTATPVGISGSQLPAGLAAVSEPVVQRMVSAPGEDVIRQQLSLSDAFPSTRLPPSMGAPALSQTSVTPYAQPSFGSSPPETSSRPLPQKPTRRTKAHVASACVNCKKKHLGCDPARPCRRCVLSGKEVSATCVDVTHKKRGRPPLKAEEASLRTYAAHMDRATAGEHHSSQSRRTHMHRATSSREIRPMTDLQMIGGQTGAMGMRVSSGHPHRWSASMYPHALDPAMTMQRSIGHRRFSSSGSAQSMTAASPPNYVPMPAGYNPALGVSRMPTGAARPLSSYTHQGLIPATTPPHYQQPFIPLSPYSETTRMANRMPIGEMPMARDPREGYIESPVRLPPIYAPTMGTPAQVSQSHRLSSDSYSALWSPPTREDFLHQEHRQHMPPLGFIEPVSPNSQMRPGGSDPGNVDPAIRQLGSVAPTTEGHSLQLSPPQAQPDQATAEAHPQDSRPAKRRKMALDDMVND</sequence>
<dbReference type="EMBL" id="KZ824268">
    <property type="protein sequence ID" value="RAL17023.1"/>
    <property type="molecule type" value="Genomic_DNA"/>
</dbReference>
<feature type="region of interest" description="Disordered" evidence="8">
    <location>
        <begin position="135"/>
        <end position="181"/>
    </location>
</feature>
<evidence type="ECO:0000256" key="7">
    <source>
        <dbReference type="ARBA" id="ARBA00040750"/>
    </source>
</evidence>
<dbReference type="GO" id="GO:0009893">
    <property type="term" value="P:positive regulation of metabolic process"/>
    <property type="evidence" value="ECO:0007669"/>
    <property type="project" value="UniProtKB-ARBA"/>
</dbReference>
<evidence type="ECO:0000256" key="8">
    <source>
        <dbReference type="SAM" id="MobiDB-lite"/>
    </source>
</evidence>
<feature type="region of interest" description="Disordered" evidence="8">
    <location>
        <begin position="473"/>
        <end position="552"/>
    </location>
</feature>
<dbReference type="Proteomes" id="UP000248961">
    <property type="component" value="Unassembled WGS sequence"/>
</dbReference>
<dbReference type="VEuPathDB" id="FungiDB:BO97DRAFT_382240"/>
<keyword evidence="11" id="KW-1185">Reference proteome</keyword>
<dbReference type="GO" id="GO:0008270">
    <property type="term" value="F:zinc ion binding"/>
    <property type="evidence" value="ECO:0007669"/>
    <property type="project" value="InterPro"/>
</dbReference>
<dbReference type="RefSeq" id="XP_025556177.1">
    <property type="nucleotide sequence ID" value="XM_025693289.1"/>
</dbReference>
<dbReference type="InterPro" id="IPR050335">
    <property type="entry name" value="ERT1_acuK_gluconeogen_tf"/>
</dbReference>
<feature type="compositionally biased region" description="Basic residues" evidence="8">
    <location>
        <begin position="257"/>
        <end position="268"/>
    </location>
</feature>
<dbReference type="PANTHER" id="PTHR47659:SF4">
    <property type="entry name" value="ZN(II)2CYS6 TRANSCRIPTION FACTOR (EUROFUNG)"/>
    <property type="match status" value="1"/>
</dbReference>
<evidence type="ECO:0000313" key="10">
    <source>
        <dbReference type="EMBL" id="RAL17023.1"/>
    </source>
</evidence>
<feature type="compositionally biased region" description="Polar residues" evidence="8">
    <location>
        <begin position="22"/>
        <end position="39"/>
    </location>
</feature>
<proteinExistence type="predicted"/>
<evidence type="ECO:0000256" key="1">
    <source>
        <dbReference type="ARBA" id="ARBA00022723"/>
    </source>
</evidence>
<dbReference type="SMART" id="SM00066">
    <property type="entry name" value="GAL4"/>
    <property type="match status" value="1"/>
</dbReference>
<name>A0A395ICX6_ASPHC</name>
<keyword evidence="2" id="KW-0862">Zinc</keyword>
<feature type="compositionally biased region" description="Polar residues" evidence="8">
    <location>
        <begin position="507"/>
        <end position="526"/>
    </location>
</feature>
<evidence type="ECO:0000256" key="6">
    <source>
        <dbReference type="ARBA" id="ARBA00023242"/>
    </source>
</evidence>
<evidence type="ECO:0000256" key="4">
    <source>
        <dbReference type="ARBA" id="ARBA00023125"/>
    </source>
</evidence>
<evidence type="ECO:0000313" key="11">
    <source>
        <dbReference type="Proteomes" id="UP000248961"/>
    </source>
</evidence>
<dbReference type="PANTHER" id="PTHR47659">
    <property type="entry name" value="ZN(II)2CYS6 TRANSCRIPTION FACTOR (EUROFUNG)-RELATED"/>
    <property type="match status" value="1"/>
</dbReference>
<keyword evidence="5" id="KW-0804">Transcription</keyword>
<reference evidence="10 11" key="1">
    <citation type="submission" date="2018-02" db="EMBL/GenBank/DDBJ databases">
        <title>The genomes of Aspergillus section Nigri reveals drivers in fungal speciation.</title>
        <authorList>
            <consortium name="DOE Joint Genome Institute"/>
            <person name="Vesth T.C."/>
            <person name="Nybo J."/>
            <person name="Theobald S."/>
            <person name="Brandl J."/>
            <person name="Frisvad J.C."/>
            <person name="Nielsen K.F."/>
            <person name="Lyhne E.K."/>
            <person name="Kogle M.E."/>
            <person name="Kuo A."/>
            <person name="Riley R."/>
            <person name="Clum A."/>
            <person name="Nolan M."/>
            <person name="Lipzen A."/>
            <person name="Salamov A."/>
            <person name="Henrissat B."/>
            <person name="Wiebenga A."/>
            <person name="De vries R.P."/>
            <person name="Grigoriev I.V."/>
            <person name="Mortensen U.H."/>
            <person name="Andersen M.R."/>
            <person name="Baker S.E."/>
        </authorList>
    </citation>
    <scope>NUCLEOTIDE SEQUENCE [LARGE SCALE GENOMIC DNA]</scope>
    <source>
        <strain evidence="10 11">CBS 101889</strain>
    </source>
</reference>
<dbReference type="InterPro" id="IPR036864">
    <property type="entry name" value="Zn2-C6_fun-type_DNA-bd_sf"/>
</dbReference>
<keyword evidence="1" id="KW-0479">Metal-binding</keyword>
<dbReference type="InterPro" id="IPR001138">
    <property type="entry name" value="Zn2Cys6_DnaBD"/>
</dbReference>
<dbReference type="SUPFAM" id="SSF57701">
    <property type="entry name" value="Zn2/Cys6 DNA-binding domain"/>
    <property type="match status" value="1"/>
</dbReference>
<dbReference type="GO" id="GO:0000981">
    <property type="term" value="F:DNA-binding transcription factor activity, RNA polymerase II-specific"/>
    <property type="evidence" value="ECO:0007669"/>
    <property type="project" value="InterPro"/>
</dbReference>
<organism evidence="10 11">
    <name type="scientific">Aspergillus homomorphus (strain CBS 101889)</name>
    <dbReference type="NCBI Taxonomy" id="1450537"/>
    <lineage>
        <taxon>Eukaryota</taxon>
        <taxon>Fungi</taxon>
        <taxon>Dikarya</taxon>
        <taxon>Ascomycota</taxon>
        <taxon>Pezizomycotina</taxon>
        <taxon>Eurotiomycetes</taxon>
        <taxon>Eurotiomycetidae</taxon>
        <taxon>Eurotiales</taxon>
        <taxon>Aspergillaceae</taxon>
        <taxon>Aspergillus</taxon>
        <taxon>Aspergillus subgen. Circumdati</taxon>
    </lineage>
</organism>
<evidence type="ECO:0000256" key="3">
    <source>
        <dbReference type="ARBA" id="ARBA00023015"/>
    </source>
</evidence>
<protein>
    <recommendedName>
        <fullName evidence="7">Transcription activator of gluconeogenesis acuK</fullName>
    </recommendedName>
</protein>
<keyword evidence="3" id="KW-0805">Transcription regulation</keyword>
<dbReference type="CDD" id="cd00067">
    <property type="entry name" value="GAL4"/>
    <property type="match status" value="1"/>
</dbReference>
<dbReference type="AlphaFoldDB" id="A0A395ICX6"/>
<dbReference type="GeneID" id="37197578"/>
<accession>A0A395ICX6</accession>
<evidence type="ECO:0000256" key="2">
    <source>
        <dbReference type="ARBA" id="ARBA00022833"/>
    </source>
</evidence>
<keyword evidence="4" id="KW-0238">DNA-binding</keyword>
<dbReference type="OrthoDB" id="5575144at2759"/>
<dbReference type="Gene3D" id="4.10.240.10">
    <property type="entry name" value="Zn(2)-C6 fungal-type DNA-binding domain"/>
    <property type="match status" value="1"/>
</dbReference>
<dbReference type="STRING" id="1450537.A0A395ICX6"/>
<feature type="domain" description="Zn(2)-C6 fungal-type" evidence="9">
    <location>
        <begin position="188"/>
        <end position="221"/>
    </location>
</feature>
<dbReference type="GO" id="GO:0003677">
    <property type="term" value="F:DNA binding"/>
    <property type="evidence" value="ECO:0007669"/>
    <property type="project" value="UniProtKB-KW"/>
</dbReference>
<keyword evidence="6" id="KW-0539">Nucleus</keyword>